<name>A0A9P4J3E1_9PEZI</name>
<evidence type="ECO:0000313" key="3">
    <source>
        <dbReference type="Proteomes" id="UP000799439"/>
    </source>
</evidence>
<organism evidence="2 3">
    <name type="scientific">Myriangium duriaei CBS 260.36</name>
    <dbReference type="NCBI Taxonomy" id="1168546"/>
    <lineage>
        <taxon>Eukaryota</taxon>
        <taxon>Fungi</taxon>
        <taxon>Dikarya</taxon>
        <taxon>Ascomycota</taxon>
        <taxon>Pezizomycotina</taxon>
        <taxon>Dothideomycetes</taxon>
        <taxon>Dothideomycetidae</taxon>
        <taxon>Myriangiales</taxon>
        <taxon>Myriangiaceae</taxon>
        <taxon>Myriangium</taxon>
    </lineage>
</organism>
<feature type="compositionally biased region" description="Basic and acidic residues" evidence="1">
    <location>
        <begin position="148"/>
        <end position="157"/>
    </location>
</feature>
<feature type="region of interest" description="Disordered" evidence="1">
    <location>
        <begin position="509"/>
        <end position="531"/>
    </location>
</feature>
<dbReference type="EMBL" id="ML996083">
    <property type="protein sequence ID" value="KAF2154717.1"/>
    <property type="molecule type" value="Genomic_DNA"/>
</dbReference>
<accession>A0A9P4J3E1</accession>
<sequence length="531" mass="61161">MRHRDLRNWTEYKTVVDQNGSVRRAPVRILVDFTAYMSPVGPGNDVPPYVHNMSDHDLALYQCALDDGYIQKHKLHLYWPDIWDEFDMVLQSRKSLGRAAFEPRNDRISGHGVCELKSHGRKIKLAGEDNERVAKEKLGPVPTHSSSGKKEEIKSRDTLPPSKSKHKYQMAQVRMPSIIHYGGVTKEHRQILYDRDQKNKIDNEVVLHIVQQLKKHDSKKDWREDVNSRPYDNEGLWKIATMEEMWDTEDFQDLVAKNPAFIGTGLSSQKAHRDDTAFSQFPKDCTAEGLSYMWRDDIHSNHVQSDILHTETRTPVEDSFTLQCPTPVAPAFGRTTNNSLSAIGFDAQTSTSTESVATNTLDTPVSTPPHSNEEVTMARPNTVDFSKTELIDPKRINLQPDVTLTTLYGPEATYDSDLEITPEDTEKSKAFIDVKYQNIKSLYRIFDDRTGRLTESGRQIYIQYRKKFTTTRNIKDALEHYKEYEQNEDEDDTRKEVFRKAHFVHQRMAMLEAKPRPAGKRKFSPEESDVE</sequence>
<dbReference type="AlphaFoldDB" id="A0A9P4J3E1"/>
<evidence type="ECO:0000313" key="2">
    <source>
        <dbReference type="EMBL" id="KAF2154717.1"/>
    </source>
</evidence>
<evidence type="ECO:0000256" key="1">
    <source>
        <dbReference type="SAM" id="MobiDB-lite"/>
    </source>
</evidence>
<comment type="caution">
    <text evidence="2">The sequence shown here is derived from an EMBL/GenBank/DDBJ whole genome shotgun (WGS) entry which is preliminary data.</text>
</comment>
<protein>
    <submittedName>
        <fullName evidence="2">Uncharacterized protein</fullName>
    </submittedName>
</protein>
<feature type="region of interest" description="Disordered" evidence="1">
    <location>
        <begin position="130"/>
        <end position="168"/>
    </location>
</feature>
<gene>
    <name evidence="2" type="ORF">K461DRAFT_291637</name>
</gene>
<proteinExistence type="predicted"/>
<dbReference type="Proteomes" id="UP000799439">
    <property type="component" value="Unassembled WGS sequence"/>
</dbReference>
<keyword evidence="3" id="KW-1185">Reference proteome</keyword>
<reference evidence="2" key="1">
    <citation type="journal article" date="2020" name="Stud. Mycol.">
        <title>101 Dothideomycetes genomes: a test case for predicting lifestyles and emergence of pathogens.</title>
        <authorList>
            <person name="Haridas S."/>
            <person name="Albert R."/>
            <person name="Binder M."/>
            <person name="Bloem J."/>
            <person name="Labutti K."/>
            <person name="Salamov A."/>
            <person name="Andreopoulos B."/>
            <person name="Baker S."/>
            <person name="Barry K."/>
            <person name="Bills G."/>
            <person name="Bluhm B."/>
            <person name="Cannon C."/>
            <person name="Castanera R."/>
            <person name="Culley D."/>
            <person name="Daum C."/>
            <person name="Ezra D."/>
            <person name="Gonzalez J."/>
            <person name="Henrissat B."/>
            <person name="Kuo A."/>
            <person name="Liang C."/>
            <person name="Lipzen A."/>
            <person name="Lutzoni F."/>
            <person name="Magnuson J."/>
            <person name="Mondo S."/>
            <person name="Nolan M."/>
            <person name="Ohm R."/>
            <person name="Pangilinan J."/>
            <person name="Park H.-J."/>
            <person name="Ramirez L."/>
            <person name="Alfaro M."/>
            <person name="Sun H."/>
            <person name="Tritt A."/>
            <person name="Yoshinaga Y."/>
            <person name="Zwiers L.-H."/>
            <person name="Turgeon B."/>
            <person name="Goodwin S."/>
            <person name="Spatafora J."/>
            <person name="Crous P."/>
            <person name="Grigoriev I."/>
        </authorList>
    </citation>
    <scope>NUCLEOTIDE SEQUENCE</scope>
    <source>
        <strain evidence="2">CBS 260.36</strain>
    </source>
</reference>